<dbReference type="GO" id="GO:0016491">
    <property type="term" value="F:oxidoreductase activity"/>
    <property type="evidence" value="ECO:0007669"/>
    <property type="project" value="TreeGrafter"/>
</dbReference>
<gene>
    <name evidence="1" type="ORF">H9L22_18060</name>
</gene>
<dbReference type="PANTHER" id="PTHR12697">
    <property type="entry name" value="PBS LYASE HEAT-LIKE PROTEIN"/>
    <property type="match status" value="1"/>
</dbReference>
<dbReference type="EMBL" id="CP060789">
    <property type="protein sequence ID" value="QNP55956.1"/>
    <property type="molecule type" value="Genomic_DNA"/>
</dbReference>
<evidence type="ECO:0000313" key="1">
    <source>
        <dbReference type="EMBL" id="QNP55956.1"/>
    </source>
</evidence>
<evidence type="ECO:0000313" key="2">
    <source>
        <dbReference type="Proteomes" id="UP000516117"/>
    </source>
</evidence>
<dbReference type="Gene3D" id="1.25.10.10">
    <property type="entry name" value="Leucine-rich Repeat Variant"/>
    <property type="match status" value="2"/>
</dbReference>
<dbReference type="RefSeq" id="WP_187721077.1">
    <property type="nucleotide sequence ID" value="NZ_BAABBL010000024.1"/>
</dbReference>
<keyword evidence="2" id="KW-1185">Reference proteome</keyword>
<sequence>MNSTQNLIDTLNHDDGTQRRQAALQLGAVEGAGIADALLTRLRQEPSSCVREDLTWALVQHRDEIETDLVDMLGSESAFDRKTAAHVISKVADPRHFEAVVAVVADADADVAIKGYRAAANTGGPAAVPALASRLGDGEQLQRDALTSAFVRIGTPAVPALVAALTAERVEVREHAADALGHLGSDADEAATALEAAAADVDAEVRLAAVSALGQLDGAADAPLGRLASGVDPMVAAVATAYLADRPSA</sequence>
<dbReference type="PANTHER" id="PTHR12697:SF5">
    <property type="entry name" value="DEOXYHYPUSINE HYDROXYLASE"/>
    <property type="match status" value="1"/>
</dbReference>
<dbReference type="SUPFAM" id="SSF48371">
    <property type="entry name" value="ARM repeat"/>
    <property type="match status" value="1"/>
</dbReference>
<dbReference type="AlphaFoldDB" id="A0A7H0H5Z0"/>
<dbReference type="InterPro" id="IPR016024">
    <property type="entry name" value="ARM-type_fold"/>
</dbReference>
<accession>A0A7H0H5Z0</accession>
<dbReference type="Proteomes" id="UP000516117">
    <property type="component" value="Chromosome"/>
</dbReference>
<dbReference type="KEGG" id="tdf:H9L22_18060"/>
<proteinExistence type="predicted"/>
<organism evidence="1 2">
    <name type="scientific">Tessaracoccus defluvii</name>
    <dbReference type="NCBI Taxonomy" id="1285901"/>
    <lineage>
        <taxon>Bacteria</taxon>
        <taxon>Bacillati</taxon>
        <taxon>Actinomycetota</taxon>
        <taxon>Actinomycetes</taxon>
        <taxon>Propionibacteriales</taxon>
        <taxon>Propionibacteriaceae</taxon>
        <taxon>Tessaracoccus</taxon>
    </lineage>
</organism>
<dbReference type="Pfam" id="PF13646">
    <property type="entry name" value="HEAT_2"/>
    <property type="match status" value="1"/>
</dbReference>
<dbReference type="SMART" id="SM00567">
    <property type="entry name" value="EZ_HEAT"/>
    <property type="match status" value="6"/>
</dbReference>
<dbReference type="InterPro" id="IPR011989">
    <property type="entry name" value="ARM-like"/>
</dbReference>
<name>A0A7H0H5Z0_9ACTN</name>
<protein>
    <submittedName>
        <fullName evidence="1">HEAT repeat domain-containing protein</fullName>
    </submittedName>
</protein>
<dbReference type="InterPro" id="IPR004155">
    <property type="entry name" value="PBS_lyase_HEAT"/>
</dbReference>
<reference evidence="1 2" key="1">
    <citation type="submission" date="2020-08" db="EMBL/GenBank/DDBJ databases">
        <title>Genome sequence of Tessaracoccus defluvii JCM 17540T.</title>
        <authorList>
            <person name="Hyun D.-W."/>
            <person name="Bae J.-W."/>
        </authorList>
    </citation>
    <scope>NUCLEOTIDE SEQUENCE [LARGE SCALE GENOMIC DNA]</scope>
    <source>
        <strain evidence="1 2">JCM 17540</strain>
    </source>
</reference>